<proteinExistence type="predicted"/>
<evidence type="ECO:0000313" key="2">
    <source>
        <dbReference type="EMBL" id="JAP25848.1"/>
    </source>
</evidence>
<accession>A0A0V0I0D7</accession>
<name>A0A0V0I0D7_SOLCH</name>
<dbReference type="AlphaFoldDB" id="A0A0V0I0D7"/>
<dbReference type="EMBL" id="GEDG01012854">
    <property type="protein sequence ID" value="JAP25848.1"/>
    <property type="molecule type" value="Transcribed_RNA"/>
</dbReference>
<reference evidence="2" key="1">
    <citation type="submission" date="2015-12" db="EMBL/GenBank/DDBJ databases">
        <title>Gene expression during late stages of embryo sac development: a critical building block for successful pollen-pistil interactions.</title>
        <authorList>
            <person name="Liu Y."/>
            <person name="Joly V."/>
            <person name="Sabar M."/>
            <person name="Matton D.P."/>
        </authorList>
    </citation>
    <scope>NUCLEOTIDE SEQUENCE</scope>
</reference>
<evidence type="ECO:0000256" key="1">
    <source>
        <dbReference type="SAM" id="Phobius"/>
    </source>
</evidence>
<keyword evidence="1" id="KW-0472">Membrane</keyword>
<sequence>MCDILVDLSIFFDYRPKMLKASSRGGHLCIDPHFPISLGVMKLHLMYSVLVLLNLKPLDSRMCVQTSPYYVISFTNITFFLASFLSFYLYLQLFPLNL</sequence>
<keyword evidence="1" id="KW-0812">Transmembrane</keyword>
<organism evidence="2">
    <name type="scientific">Solanum chacoense</name>
    <name type="common">Chaco potato</name>
    <dbReference type="NCBI Taxonomy" id="4108"/>
    <lineage>
        <taxon>Eukaryota</taxon>
        <taxon>Viridiplantae</taxon>
        <taxon>Streptophyta</taxon>
        <taxon>Embryophyta</taxon>
        <taxon>Tracheophyta</taxon>
        <taxon>Spermatophyta</taxon>
        <taxon>Magnoliopsida</taxon>
        <taxon>eudicotyledons</taxon>
        <taxon>Gunneridae</taxon>
        <taxon>Pentapetalae</taxon>
        <taxon>asterids</taxon>
        <taxon>lamiids</taxon>
        <taxon>Solanales</taxon>
        <taxon>Solanaceae</taxon>
        <taxon>Solanoideae</taxon>
        <taxon>Solaneae</taxon>
        <taxon>Solanum</taxon>
    </lineage>
</organism>
<feature type="transmembrane region" description="Helical" evidence="1">
    <location>
        <begin position="67"/>
        <end position="91"/>
    </location>
</feature>
<feature type="transmembrane region" description="Helical" evidence="1">
    <location>
        <begin position="34"/>
        <end position="55"/>
    </location>
</feature>
<keyword evidence="1" id="KW-1133">Transmembrane helix</keyword>
<protein>
    <submittedName>
        <fullName evidence="2">Putative ovule protein</fullName>
    </submittedName>
</protein>